<reference evidence="3 4" key="1">
    <citation type="submission" date="2015-05" db="EMBL/GenBank/DDBJ databases">
        <title>Distinctive expansion of gene families associated with plant cell wall degradation and secondary metabolism in the genomes of grapevine trunk pathogens.</title>
        <authorList>
            <person name="Lawrence D.P."/>
            <person name="Travadon R."/>
            <person name="Rolshausen P.E."/>
            <person name="Baumgartner K."/>
        </authorList>
    </citation>
    <scope>NUCLEOTIDE SEQUENCE [LARGE SCALE GENOMIC DNA]</scope>
    <source>
        <strain evidence="3">UCRPC4</strain>
    </source>
</reference>
<dbReference type="GO" id="GO:0000976">
    <property type="term" value="F:transcription cis-regulatory region binding"/>
    <property type="evidence" value="ECO:0007669"/>
    <property type="project" value="TreeGrafter"/>
</dbReference>
<evidence type="ECO:0000313" key="3">
    <source>
        <dbReference type="EMBL" id="KKY25516.1"/>
    </source>
</evidence>
<evidence type="ECO:0000256" key="2">
    <source>
        <dbReference type="ARBA" id="ARBA00023242"/>
    </source>
</evidence>
<dbReference type="OrthoDB" id="3525185at2759"/>
<sequence length="340" mass="38575">MVALAAGHMARSEPSHSLPAVKHYSTALRELQAALSDPSRAASNSTLGACLLLCVYEASHTDRSYWLKHLQGAKELLMYRGGPKTSDFLSRFFSLLDISGSLLTGQGPLIEGNYWLEDSDSQRQNSSSTEKKPQWPYYDEGAVMVDNYHMLMVYMAKLSKLSAESMTDNGKREPQIIREKAMSIRQELYDWWQRCPPALRDQSNDWRRIPRARKLTMAEMFEEESFSSTRSCLYGCIIYLHHIIDPTGKEPQAPEVAGAIEGILDIARETPEGFGLEMGLLFGLFMAGIAISDNDDAETLIRRKLKSNVTISIYHADRGLELLEVLWSKQRRFHRKFIMV</sequence>
<accession>A0A0G2ETN6</accession>
<dbReference type="InterPro" id="IPR021858">
    <property type="entry name" value="Fun_TF"/>
</dbReference>
<dbReference type="GO" id="GO:0005634">
    <property type="term" value="C:nucleus"/>
    <property type="evidence" value="ECO:0007669"/>
    <property type="project" value="UniProtKB-SubCell"/>
</dbReference>
<reference evidence="3 4" key="2">
    <citation type="submission" date="2015-05" db="EMBL/GenBank/DDBJ databases">
        <authorList>
            <person name="Morales-Cruz A."/>
            <person name="Amrine K.C."/>
            <person name="Cantu D."/>
        </authorList>
    </citation>
    <scope>NUCLEOTIDE SEQUENCE [LARGE SCALE GENOMIC DNA]</scope>
    <source>
        <strain evidence="3">UCRPC4</strain>
    </source>
</reference>
<keyword evidence="2" id="KW-0539">Nucleus</keyword>
<dbReference type="EMBL" id="LCWF01000041">
    <property type="protein sequence ID" value="KKY25516.1"/>
    <property type="molecule type" value="Genomic_DNA"/>
</dbReference>
<dbReference type="AlphaFoldDB" id="A0A0G2ETN6"/>
<protein>
    <submittedName>
        <fullName evidence="3">Putative c6 finger domain</fullName>
    </submittedName>
</protein>
<dbReference type="PANTHER" id="PTHR37534">
    <property type="entry name" value="TRANSCRIPTIONAL ACTIVATOR PROTEIN UGA3"/>
    <property type="match status" value="1"/>
</dbReference>
<comment type="caution">
    <text evidence="3">The sequence shown here is derived from an EMBL/GenBank/DDBJ whole genome shotgun (WGS) entry which is preliminary data.</text>
</comment>
<evidence type="ECO:0000313" key="4">
    <source>
        <dbReference type="Proteomes" id="UP000053317"/>
    </source>
</evidence>
<dbReference type="PANTHER" id="PTHR37534:SF49">
    <property type="entry name" value="LYSINE BIOSYNTHESIS REGULATORY PROTEIN LYS14"/>
    <property type="match status" value="1"/>
</dbReference>
<proteinExistence type="predicted"/>
<gene>
    <name evidence="3" type="ORF">UCRPC4_g01780</name>
</gene>
<dbReference type="Pfam" id="PF11951">
    <property type="entry name" value="Fungal_trans_2"/>
    <property type="match status" value="1"/>
</dbReference>
<name>A0A0G2ETN6_PHACM</name>
<comment type="subcellular location">
    <subcellularLocation>
        <location evidence="1">Nucleus</location>
    </subcellularLocation>
</comment>
<evidence type="ECO:0000256" key="1">
    <source>
        <dbReference type="ARBA" id="ARBA00004123"/>
    </source>
</evidence>
<organism evidence="3 4">
    <name type="scientific">Phaeomoniella chlamydospora</name>
    <name type="common">Phaeoacremonium chlamydosporum</name>
    <dbReference type="NCBI Taxonomy" id="158046"/>
    <lineage>
        <taxon>Eukaryota</taxon>
        <taxon>Fungi</taxon>
        <taxon>Dikarya</taxon>
        <taxon>Ascomycota</taxon>
        <taxon>Pezizomycotina</taxon>
        <taxon>Eurotiomycetes</taxon>
        <taxon>Chaetothyriomycetidae</taxon>
        <taxon>Phaeomoniellales</taxon>
        <taxon>Phaeomoniellaceae</taxon>
        <taxon>Phaeomoniella</taxon>
    </lineage>
</organism>
<dbReference type="GO" id="GO:0045944">
    <property type="term" value="P:positive regulation of transcription by RNA polymerase II"/>
    <property type="evidence" value="ECO:0007669"/>
    <property type="project" value="TreeGrafter"/>
</dbReference>
<keyword evidence="4" id="KW-1185">Reference proteome</keyword>
<dbReference type="GO" id="GO:0003700">
    <property type="term" value="F:DNA-binding transcription factor activity"/>
    <property type="evidence" value="ECO:0007669"/>
    <property type="project" value="TreeGrafter"/>
</dbReference>
<dbReference type="Proteomes" id="UP000053317">
    <property type="component" value="Unassembled WGS sequence"/>
</dbReference>
<dbReference type="CDD" id="cd12148">
    <property type="entry name" value="fungal_TF_MHR"/>
    <property type="match status" value="1"/>
</dbReference>